<keyword evidence="2" id="KW-1185">Reference proteome</keyword>
<dbReference type="Proteomes" id="UP000565455">
    <property type="component" value="Unassembled WGS sequence"/>
</dbReference>
<comment type="caution">
    <text evidence="1">The sequence shown here is derived from an EMBL/GenBank/DDBJ whole genome shotgun (WGS) entry which is preliminary data.</text>
</comment>
<protein>
    <submittedName>
        <fullName evidence="1">Uncharacterized protein</fullName>
    </submittedName>
</protein>
<dbReference type="EMBL" id="JACJIM010000006">
    <property type="protein sequence ID" value="MBA9064866.1"/>
    <property type="molecule type" value="Genomic_DNA"/>
</dbReference>
<accession>A0ABR6DFJ3</accession>
<gene>
    <name evidence="1" type="ORF">GGQ91_004272</name>
</gene>
<reference evidence="1 2" key="1">
    <citation type="submission" date="2020-08" db="EMBL/GenBank/DDBJ databases">
        <title>Genomic Encyclopedia of Type Strains, Phase IV (KMG-IV): sequencing the most valuable type-strain genomes for metagenomic binning, comparative biology and taxonomic classification.</title>
        <authorList>
            <person name="Goeker M."/>
        </authorList>
    </citation>
    <scope>NUCLEOTIDE SEQUENCE [LARGE SCALE GENOMIC DNA]</scope>
    <source>
        <strain evidence="1 2">DSM 5686</strain>
    </source>
</reference>
<sequence length="209" mass="22716">MLPLPRTEIAPRARSTCLQGDEFLLAAAGEQGRPDQELEIPRRSVDRDGDVPILWQYDRVAPLFHPAALLRLQSRIPAPPLLVDRERQHARQCGEIASDRGGGHLLGAPSLDDGGHGVVVDLIDEQPGEVWGEDVERAEVSLERPLADMVDDVGAPLLQGVFPMLAVVAERGGGRYPCVLCSLAAARNDWITCLEAEPVLFAGNREARP</sequence>
<evidence type="ECO:0000313" key="2">
    <source>
        <dbReference type="Proteomes" id="UP000565455"/>
    </source>
</evidence>
<evidence type="ECO:0000313" key="1">
    <source>
        <dbReference type="EMBL" id="MBA9064866.1"/>
    </source>
</evidence>
<proteinExistence type="predicted"/>
<organism evidence="1 2">
    <name type="scientific">Methylobacterium fujisawaense</name>
    <dbReference type="NCBI Taxonomy" id="107400"/>
    <lineage>
        <taxon>Bacteria</taxon>
        <taxon>Pseudomonadati</taxon>
        <taxon>Pseudomonadota</taxon>
        <taxon>Alphaproteobacteria</taxon>
        <taxon>Hyphomicrobiales</taxon>
        <taxon>Methylobacteriaceae</taxon>
        <taxon>Methylobacterium</taxon>
    </lineage>
</organism>
<name>A0ABR6DFJ3_9HYPH</name>